<feature type="region of interest" description="Disordered" evidence="6">
    <location>
        <begin position="28"/>
        <end position="58"/>
    </location>
</feature>
<keyword evidence="3" id="KW-0472">Membrane</keyword>
<feature type="signal peptide" evidence="7">
    <location>
        <begin position="1"/>
        <end position="26"/>
    </location>
</feature>
<dbReference type="PROSITE" id="PS51257">
    <property type="entry name" value="PROKAR_LIPOPROTEIN"/>
    <property type="match status" value="1"/>
</dbReference>
<evidence type="ECO:0000256" key="3">
    <source>
        <dbReference type="ARBA" id="ARBA00023136"/>
    </source>
</evidence>
<dbReference type="InterPro" id="IPR006059">
    <property type="entry name" value="SBP"/>
</dbReference>
<sequence>MKRIWKMPKMFILMLALTLAVIGCSANETESPNSNQAEGNTQNDGNSGETSGSIANGDVTLSVGTNDNYYTPKSLTSGLPVWQEIEKKTGVKIDWDVVPASQYAQTMKVRVAAAQDLPDILNAPEGDPIKLADQGILIPLDELIEAHAPNITRFFEDYPELKSLMTAPDGHIYAISSVTSGAAKTDPYALILNRRWLDALGLEEPTTLDEWHRVFKAFKEQDPNGNGQADEIPFSPRYATRDLGLFGSALGLHMFYSSGYAPNAQGEMEFQWMKDEAKELIEWSHQLYEEGLIDPEFASFNEEQFNSKFSRDMIGATSGFLANTANFATLQADNGIASPDWMITVPPTGEASEPFYEEYGPLSGWFGITSSADNPEAAIKWLDYVYASEEGSRYMAFGIEGQSYEMVDGKPQFTEWTMNNPDGLDFTAALRSLGAFPTVPWIRATEGYLSDQPAAIMAYKPDLKAQAEHVESYLIPATPLGLPSVEENERLTTLQTDINTYLQENLVQFVMGSKPIDWDKFRSDLNGLGIEEVVAIKQAQYDRFQEALQ</sequence>
<keyword evidence="5" id="KW-0449">Lipoprotein</keyword>
<keyword evidence="4" id="KW-0564">Palmitate</keyword>
<evidence type="ECO:0000256" key="7">
    <source>
        <dbReference type="SAM" id="SignalP"/>
    </source>
</evidence>
<evidence type="ECO:0000256" key="5">
    <source>
        <dbReference type="ARBA" id="ARBA00023288"/>
    </source>
</evidence>
<evidence type="ECO:0000313" key="9">
    <source>
        <dbReference type="Proteomes" id="UP000621560"/>
    </source>
</evidence>
<proteinExistence type="predicted"/>
<keyword evidence="9" id="KW-1185">Reference proteome</keyword>
<dbReference type="EMBL" id="JACXIZ010000030">
    <property type="protein sequence ID" value="MBD2846978.1"/>
    <property type="molecule type" value="Genomic_DNA"/>
</dbReference>
<gene>
    <name evidence="8" type="ORF">IDH44_17410</name>
</gene>
<evidence type="ECO:0000256" key="2">
    <source>
        <dbReference type="ARBA" id="ARBA00022729"/>
    </source>
</evidence>
<dbReference type="InterPro" id="IPR050490">
    <property type="entry name" value="Bact_solute-bd_prot1"/>
</dbReference>
<dbReference type="Gene3D" id="3.40.190.10">
    <property type="entry name" value="Periplasmic binding protein-like II"/>
    <property type="match status" value="2"/>
</dbReference>
<feature type="compositionally biased region" description="Polar residues" evidence="6">
    <location>
        <begin position="28"/>
        <end position="54"/>
    </location>
</feature>
<evidence type="ECO:0000313" key="8">
    <source>
        <dbReference type="EMBL" id="MBD2846978.1"/>
    </source>
</evidence>
<evidence type="ECO:0000256" key="4">
    <source>
        <dbReference type="ARBA" id="ARBA00023139"/>
    </source>
</evidence>
<dbReference type="Pfam" id="PF01547">
    <property type="entry name" value="SBP_bac_1"/>
    <property type="match status" value="1"/>
</dbReference>
<reference evidence="8" key="1">
    <citation type="submission" date="2020-09" db="EMBL/GenBank/DDBJ databases">
        <title>A novel bacterium of genus Paenibacillus, isolated from South China Sea.</title>
        <authorList>
            <person name="Huang H."/>
            <person name="Mo K."/>
            <person name="Hu Y."/>
        </authorList>
    </citation>
    <scope>NUCLEOTIDE SEQUENCE</scope>
    <source>
        <strain evidence="8">IB182496</strain>
    </source>
</reference>
<protein>
    <submittedName>
        <fullName evidence="8">Extracellular solute-binding protein</fullName>
    </submittedName>
</protein>
<dbReference type="RefSeq" id="WP_190919871.1">
    <property type="nucleotide sequence ID" value="NZ_JACXIZ010000030.1"/>
</dbReference>
<dbReference type="SUPFAM" id="SSF53850">
    <property type="entry name" value="Periplasmic binding protein-like II"/>
    <property type="match status" value="1"/>
</dbReference>
<keyword evidence="2 7" id="KW-0732">Signal</keyword>
<keyword evidence="1" id="KW-1003">Cell membrane</keyword>
<evidence type="ECO:0000256" key="1">
    <source>
        <dbReference type="ARBA" id="ARBA00022475"/>
    </source>
</evidence>
<accession>A0A927GSW0</accession>
<comment type="caution">
    <text evidence="8">The sequence shown here is derived from an EMBL/GenBank/DDBJ whole genome shotgun (WGS) entry which is preliminary data.</text>
</comment>
<dbReference type="PANTHER" id="PTHR43649:SF33">
    <property type="entry name" value="POLYGALACTURONAN_RHAMNOGALACTURONAN-BINDING PROTEIN YTCQ"/>
    <property type="match status" value="1"/>
</dbReference>
<organism evidence="8 9">
    <name type="scientific">Paenibacillus sabuli</name>
    <dbReference type="NCBI Taxonomy" id="2772509"/>
    <lineage>
        <taxon>Bacteria</taxon>
        <taxon>Bacillati</taxon>
        <taxon>Bacillota</taxon>
        <taxon>Bacilli</taxon>
        <taxon>Bacillales</taxon>
        <taxon>Paenibacillaceae</taxon>
        <taxon>Paenibacillus</taxon>
    </lineage>
</organism>
<feature type="chain" id="PRO_5038505044" evidence="7">
    <location>
        <begin position="27"/>
        <end position="549"/>
    </location>
</feature>
<evidence type="ECO:0000256" key="6">
    <source>
        <dbReference type="SAM" id="MobiDB-lite"/>
    </source>
</evidence>
<dbReference type="Proteomes" id="UP000621560">
    <property type="component" value="Unassembled WGS sequence"/>
</dbReference>
<name>A0A927GSW0_9BACL</name>
<dbReference type="AlphaFoldDB" id="A0A927GSW0"/>
<dbReference type="PANTHER" id="PTHR43649">
    <property type="entry name" value="ARABINOSE-BINDING PROTEIN-RELATED"/>
    <property type="match status" value="1"/>
</dbReference>